<dbReference type="SUPFAM" id="SSF46894">
    <property type="entry name" value="C-terminal effector domain of the bipartite response regulators"/>
    <property type="match status" value="1"/>
</dbReference>
<evidence type="ECO:0000259" key="6">
    <source>
        <dbReference type="PROSITE" id="PS50043"/>
    </source>
</evidence>
<evidence type="ECO:0000256" key="2">
    <source>
        <dbReference type="ARBA" id="ARBA00023015"/>
    </source>
</evidence>
<organism evidence="8 9">
    <name type="scientific">Parasutterella muris</name>
    <dbReference type="NCBI Taxonomy" id="2565572"/>
    <lineage>
        <taxon>Bacteria</taxon>
        <taxon>Pseudomonadati</taxon>
        <taxon>Pseudomonadota</taxon>
        <taxon>Betaproteobacteria</taxon>
        <taxon>Burkholderiales</taxon>
        <taxon>Sutterellaceae</taxon>
        <taxon>Parasutterella</taxon>
    </lineage>
</organism>
<dbReference type="CDD" id="cd06170">
    <property type="entry name" value="LuxR_C_like"/>
    <property type="match status" value="1"/>
</dbReference>
<evidence type="ECO:0000313" key="8">
    <source>
        <dbReference type="EMBL" id="MVX58043.1"/>
    </source>
</evidence>
<dbReference type="SUPFAM" id="SSF52172">
    <property type="entry name" value="CheY-like"/>
    <property type="match status" value="1"/>
</dbReference>
<dbReference type="PROSITE" id="PS00622">
    <property type="entry name" value="HTH_LUXR_1"/>
    <property type="match status" value="1"/>
</dbReference>
<dbReference type="InterPro" id="IPR011006">
    <property type="entry name" value="CheY-like_superfamily"/>
</dbReference>
<reference evidence="8 9" key="1">
    <citation type="submission" date="2019-12" db="EMBL/GenBank/DDBJ databases">
        <title>Microbes associate with the intestines of laboratory mice.</title>
        <authorList>
            <person name="Navarre W."/>
            <person name="Wong E."/>
        </authorList>
    </citation>
    <scope>NUCLEOTIDE SEQUENCE [LARGE SCALE GENOMIC DNA]</scope>
    <source>
        <strain evidence="8 9">NM82_D38</strain>
    </source>
</reference>
<dbReference type="Pfam" id="PF00196">
    <property type="entry name" value="GerE"/>
    <property type="match status" value="1"/>
</dbReference>
<dbReference type="PROSITE" id="PS50043">
    <property type="entry name" value="HTH_LUXR_2"/>
    <property type="match status" value="1"/>
</dbReference>
<name>A0A6L6YMB5_9BURK</name>
<dbReference type="PRINTS" id="PR00038">
    <property type="entry name" value="HTHLUXR"/>
</dbReference>
<feature type="non-terminal residue" evidence="8">
    <location>
        <position position="1"/>
    </location>
</feature>
<evidence type="ECO:0000313" key="9">
    <source>
        <dbReference type="Proteomes" id="UP000472580"/>
    </source>
</evidence>
<dbReference type="AlphaFoldDB" id="A0A6L6YMB5"/>
<dbReference type="InterPro" id="IPR058245">
    <property type="entry name" value="NreC/VraR/RcsB-like_REC"/>
</dbReference>
<dbReference type="PANTHER" id="PTHR43214">
    <property type="entry name" value="TWO-COMPONENT RESPONSE REGULATOR"/>
    <property type="match status" value="1"/>
</dbReference>
<dbReference type="OrthoDB" id="9780593at2"/>
<proteinExistence type="predicted"/>
<keyword evidence="9" id="KW-1185">Reference proteome</keyword>
<dbReference type="PANTHER" id="PTHR43214:SF41">
    <property type="entry name" value="NITRATE_NITRITE RESPONSE REGULATOR PROTEIN NARP"/>
    <property type="match status" value="1"/>
</dbReference>
<keyword evidence="3" id="KW-0238">DNA-binding</keyword>
<keyword evidence="4" id="KW-0804">Transcription</keyword>
<dbReference type="Proteomes" id="UP000472580">
    <property type="component" value="Unassembled WGS sequence"/>
</dbReference>
<dbReference type="InterPro" id="IPR039420">
    <property type="entry name" value="WalR-like"/>
</dbReference>
<dbReference type="EMBL" id="WSRP01000111">
    <property type="protein sequence ID" value="MVX58043.1"/>
    <property type="molecule type" value="Genomic_DNA"/>
</dbReference>
<evidence type="ECO:0000256" key="5">
    <source>
        <dbReference type="PROSITE-ProRule" id="PRU00169"/>
    </source>
</evidence>
<dbReference type="PROSITE" id="PS50110">
    <property type="entry name" value="RESPONSE_REGULATORY"/>
    <property type="match status" value="1"/>
</dbReference>
<dbReference type="InterPro" id="IPR000792">
    <property type="entry name" value="Tscrpt_reg_LuxR_C"/>
</dbReference>
<comment type="caution">
    <text evidence="8">The sequence shown here is derived from an EMBL/GenBank/DDBJ whole genome shotgun (WGS) entry which is preliminary data.</text>
</comment>
<gene>
    <name evidence="8" type="ORF">E5987_12780</name>
</gene>
<evidence type="ECO:0000256" key="3">
    <source>
        <dbReference type="ARBA" id="ARBA00023125"/>
    </source>
</evidence>
<keyword evidence="2" id="KW-0805">Transcription regulation</keyword>
<protein>
    <submittedName>
        <fullName evidence="8">Response regulator</fullName>
    </submittedName>
</protein>
<feature type="domain" description="Response regulatory" evidence="7">
    <location>
        <begin position="1"/>
        <end position="104"/>
    </location>
</feature>
<dbReference type="RefSeq" id="WP_160336445.1">
    <property type="nucleotide sequence ID" value="NZ_WSRP01000111.1"/>
</dbReference>
<dbReference type="CDD" id="cd17535">
    <property type="entry name" value="REC_NarL-like"/>
    <property type="match status" value="1"/>
</dbReference>
<dbReference type="InterPro" id="IPR001789">
    <property type="entry name" value="Sig_transdc_resp-reg_receiver"/>
</dbReference>
<evidence type="ECO:0000256" key="1">
    <source>
        <dbReference type="ARBA" id="ARBA00022553"/>
    </source>
</evidence>
<dbReference type="SMART" id="SM00421">
    <property type="entry name" value="HTH_LUXR"/>
    <property type="match status" value="1"/>
</dbReference>
<dbReference type="SMART" id="SM00448">
    <property type="entry name" value="REC"/>
    <property type="match status" value="1"/>
</dbReference>
<evidence type="ECO:0000256" key="4">
    <source>
        <dbReference type="ARBA" id="ARBA00023163"/>
    </source>
</evidence>
<dbReference type="GO" id="GO:0006355">
    <property type="term" value="P:regulation of DNA-templated transcription"/>
    <property type="evidence" value="ECO:0007669"/>
    <property type="project" value="InterPro"/>
</dbReference>
<dbReference type="GO" id="GO:0003677">
    <property type="term" value="F:DNA binding"/>
    <property type="evidence" value="ECO:0007669"/>
    <property type="project" value="UniProtKB-KW"/>
</dbReference>
<evidence type="ECO:0000259" key="7">
    <source>
        <dbReference type="PROSITE" id="PS50110"/>
    </source>
</evidence>
<keyword evidence="1 5" id="KW-0597">Phosphoprotein</keyword>
<accession>A0A6L6YMB5</accession>
<dbReference type="InterPro" id="IPR016032">
    <property type="entry name" value="Sig_transdc_resp-reg_C-effctor"/>
</dbReference>
<dbReference type="Pfam" id="PF00072">
    <property type="entry name" value="Response_reg"/>
    <property type="match status" value="1"/>
</dbReference>
<dbReference type="Gene3D" id="3.40.50.2300">
    <property type="match status" value="1"/>
</dbReference>
<feature type="modified residue" description="4-aspartylphosphate" evidence="5">
    <location>
        <position position="39"/>
    </location>
</feature>
<dbReference type="GO" id="GO:0000160">
    <property type="term" value="P:phosphorelay signal transduction system"/>
    <property type="evidence" value="ECO:0007669"/>
    <property type="project" value="InterPro"/>
</dbReference>
<sequence length="195" mass="21501">GVVQLLGMNPIFEVVAEAGDFESAMAAVRQSEPDLVLLDLNMKNTSGVEILTAVKQEDPSIRVIMLTVSDSSADLLQCFQNGADGYLLKDQEPDQILEDIRRGLNGQTVLSGPMNQVLAECLKEDGFGKERRMSDLTDRELEILKLIAHGQTNKEIARVLSISDGTVKVHVKHLLRKLSFRSRVEAAVWASENNL</sequence>
<feature type="domain" description="HTH luxR-type" evidence="6">
    <location>
        <begin position="129"/>
        <end position="194"/>
    </location>
</feature>